<keyword evidence="1" id="KW-0694">RNA-binding</keyword>
<gene>
    <name evidence="4" type="ORF">ZIOFF_049530</name>
</gene>
<dbReference type="PANTHER" id="PTHR19965:SF35">
    <property type="entry name" value="RNA ANNEALING PROTEIN YRA1"/>
    <property type="match status" value="1"/>
</dbReference>
<comment type="caution">
    <text evidence="4">The sequence shown here is derived from an EMBL/GenBank/DDBJ whole genome shotgun (WGS) entry which is preliminary data.</text>
</comment>
<feature type="compositionally biased region" description="Basic residues" evidence="2">
    <location>
        <begin position="95"/>
        <end position="106"/>
    </location>
</feature>
<evidence type="ECO:0000256" key="1">
    <source>
        <dbReference type="ARBA" id="ARBA00022884"/>
    </source>
</evidence>
<dbReference type="SUPFAM" id="SSF54928">
    <property type="entry name" value="RNA-binding domain, RBD"/>
    <property type="match status" value="1"/>
</dbReference>
<dbReference type="InterPro" id="IPR035979">
    <property type="entry name" value="RBD_domain_sf"/>
</dbReference>
<protein>
    <recommendedName>
        <fullName evidence="3">Chromatin target of PRMT1 protein C-terminal domain-containing protein</fullName>
    </recommendedName>
</protein>
<dbReference type="InterPro" id="IPR012677">
    <property type="entry name" value="Nucleotide-bd_a/b_plait_sf"/>
</dbReference>
<proteinExistence type="predicted"/>
<dbReference type="InterPro" id="IPR051229">
    <property type="entry name" value="ALYREF_mRNA_export"/>
</dbReference>
<sequence>MPVSYFSFLPYFIKKKSKGSAEVVFARRTDAIAAVKRYNNVLLDGKPMKIEIIGTNISTPAVVPQATDGAFGKPNGTSKSTGPARVSPGWPRAGGRGRGRSRGRGKGRSEPVSAEALDADLDNENLVSGLSRHFIRLINPISISLLLRLRCLYGWDSFVRASQVHTGIGLRLAYVFSVSNLGVHLSYTAISYLRFLPIIVGQIMLMADNGVLSLALFVSEITSVCPKEKLQGLFTGVIKHGQLIAYMCSGVDVPVRQWWMSICFIQLVCILASGKAHSNSLLRLTASSTVGATVQLSIGLSLFHSRSFLATD</sequence>
<dbReference type="GO" id="GO:0003729">
    <property type="term" value="F:mRNA binding"/>
    <property type="evidence" value="ECO:0007669"/>
    <property type="project" value="TreeGrafter"/>
</dbReference>
<dbReference type="Proteomes" id="UP000734854">
    <property type="component" value="Unassembled WGS sequence"/>
</dbReference>
<dbReference type="GO" id="GO:0005634">
    <property type="term" value="C:nucleus"/>
    <property type="evidence" value="ECO:0007669"/>
    <property type="project" value="TreeGrafter"/>
</dbReference>
<feature type="domain" description="Chromatin target of PRMT1 protein C-terminal" evidence="3">
    <location>
        <begin position="64"/>
        <end position="128"/>
    </location>
</feature>
<name>A0A8J5FT29_ZINOF</name>
<keyword evidence="5" id="KW-1185">Reference proteome</keyword>
<dbReference type="InterPro" id="IPR025715">
    <property type="entry name" value="FoP_C"/>
</dbReference>
<dbReference type="GO" id="GO:0006406">
    <property type="term" value="P:mRNA export from nucleus"/>
    <property type="evidence" value="ECO:0007669"/>
    <property type="project" value="TreeGrafter"/>
</dbReference>
<accession>A0A8J5FT29</accession>
<evidence type="ECO:0000256" key="2">
    <source>
        <dbReference type="SAM" id="MobiDB-lite"/>
    </source>
</evidence>
<dbReference type="PANTHER" id="PTHR19965">
    <property type="entry name" value="RNA AND EXPORT FACTOR BINDING PROTEIN"/>
    <property type="match status" value="1"/>
</dbReference>
<dbReference type="Gene3D" id="3.30.70.330">
    <property type="match status" value="1"/>
</dbReference>
<dbReference type="EMBL" id="JACMSC010000013">
    <property type="protein sequence ID" value="KAG6494498.1"/>
    <property type="molecule type" value="Genomic_DNA"/>
</dbReference>
<reference evidence="4 5" key="1">
    <citation type="submission" date="2020-08" db="EMBL/GenBank/DDBJ databases">
        <title>Plant Genome Project.</title>
        <authorList>
            <person name="Zhang R.-G."/>
        </authorList>
    </citation>
    <scope>NUCLEOTIDE SEQUENCE [LARGE SCALE GENOMIC DNA]</scope>
    <source>
        <tissue evidence="4">Rhizome</tissue>
    </source>
</reference>
<dbReference type="AlphaFoldDB" id="A0A8J5FT29"/>
<evidence type="ECO:0000313" key="5">
    <source>
        <dbReference type="Proteomes" id="UP000734854"/>
    </source>
</evidence>
<evidence type="ECO:0000259" key="3">
    <source>
        <dbReference type="SMART" id="SM01218"/>
    </source>
</evidence>
<feature type="region of interest" description="Disordered" evidence="2">
    <location>
        <begin position="65"/>
        <end position="114"/>
    </location>
</feature>
<dbReference type="SMART" id="SM01218">
    <property type="entry name" value="FoP_duplication"/>
    <property type="match status" value="1"/>
</dbReference>
<organism evidence="4 5">
    <name type="scientific">Zingiber officinale</name>
    <name type="common">Ginger</name>
    <name type="synonym">Amomum zingiber</name>
    <dbReference type="NCBI Taxonomy" id="94328"/>
    <lineage>
        <taxon>Eukaryota</taxon>
        <taxon>Viridiplantae</taxon>
        <taxon>Streptophyta</taxon>
        <taxon>Embryophyta</taxon>
        <taxon>Tracheophyta</taxon>
        <taxon>Spermatophyta</taxon>
        <taxon>Magnoliopsida</taxon>
        <taxon>Liliopsida</taxon>
        <taxon>Zingiberales</taxon>
        <taxon>Zingiberaceae</taxon>
        <taxon>Zingiber</taxon>
    </lineage>
</organism>
<evidence type="ECO:0000313" key="4">
    <source>
        <dbReference type="EMBL" id="KAG6494498.1"/>
    </source>
</evidence>